<proteinExistence type="predicted"/>
<dbReference type="AlphaFoldDB" id="A0A1W1H9B2"/>
<accession>A0A1W1H9B2</accession>
<keyword evidence="2" id="KW-1185">Reference proteome</keyword>
<evidence type="ECO:0000313" key="2">
    <source>
        <dbReference type="Proteomes" id="UP000191931"/>
    </source>
</evidence>
<evidence type="ECO:0000313" key="1">
    <source>
        <dbReference type="EMBL" id="SLM29080.1"/>
    </source>
</evidence>
<protein>
    <submittedName>
        <fullName evidence="1">Uncharacterized protein</fullName>
    </submittedName>
</protein>
<dbReference type="EMBL" id="FWEV01000076">
    <property type="protein sequence ID" value="SLM29080.1"/>
    <property type="molecule type" value="Genomic_DNA"/>
</dbReference>
<organism evidence="1 2">
    <name type="scientific">Desulfamplus magnetovallimortis</name>
    <dbReference type="NCBI Taxonomy" id="1246637"/>
    <lineage>
        <taxon>Bacteria</taxon>
        <taxon>Pseudomonadati</taxon>
        <taxon>Thermodesulfobacteriota</taxon>
        <taxon>Desulfobacteria</taxon>
        <taxon>Desulfobacterales</taxon>
        <taxon>Desulfobacteraceae</taxon>
        <taxon>Desulfamplus</taxon>
    </lineage>
</organism>
<reference evidence="1 2" key="1">
    <citation type="submission" date="2017-03" db="EMBL/GenBank/DDBJ databases">
        <authorList>
            <person name="Afonso C.L."/>
            <person name="Miller P.J."/>
            <person name="Scott M.A."/>
            <person name="Spackman E."/>
            <person name="Goraichik I."/>
            <person name="Dimitrov K.M."/>
            <person name="Suarez D.L."/>
            <person name="Swayne D.E."/>
        </authorList>
    </citation>
    <scope>NUCLEOTIDE SEQUENCE [LARGE SCALE GENOMIC DNA]</scope>
    <source>
        <strain evidence="1">PRJEB14757</strain>
    </source>
</reference>
<sequence length="121" mass="13636">MAVFKYLFNSIEGVLAEDLKNIVEHSLSKKEGGLVMTLAEKLRMEGREEGEIIGIEKGEIIGIEKGEIIGIEKGEVIGRIQLYHEILGEIVPSKEKLSLNSIEILRDMLKEIEKRWMNVAS</sequence>
<gene>
    <name evidence="1" type="ORF">MTBBW1_1670096</name>
</gene>
<name>A0A1W1H9B2_9BACT</name>
<dbReference type="Proteomes" id="UP000191931">
    <property type="component" value="Unassembled WGS sequence"/>
</dbReference>